<accession>A0AA36DTI2</accession>
<comment type="caution">
    <text evidence="3">The sequence shown here is derived from an EMBL/GenBank/DDBJ whole genome shotgun (WGS) entry which is preliminary data.</text>
</comment>
<dbReference type="EMBL" id="CATQJL010000112">
    <property type="protein sequence ID" value="CAJ0592822.1"/>
    <property type="molecule type" value="Genomic_DNA"/>
</dbReference>
<reference evidence="3" key="1">
    <citation type="submission" date="2023-07" db="EMBL/GenBank/DDBJ databases">
        <authorList>
            <consortium name="CYATHOMIX"/>
        </authorList>
    </citation>
    <scope>NUCLEOTIDE SEQUENCE</scope>
    <source>
        <strain evidence="3">N/A</strain>
    </source>
</reference>
<sequence length="172" mass="19521">MFVVALILSLVCLSVLQPKESDERIHSCAELLDRGNSNCTVPKAGLRWYYDSELDDCFEYYFEGCDGGNNTFFDYRSCRRTCIPADRSRCGGNAKATSTCERLNTTCPEGSECNRVIITLRNQRASCTQLEGQYAFVILSVLGYIKIKCPKYKERVNKYIEDFRTTIPVAQS</sequence>
<dbReference type="Pfam" id="PF00014">
    <property type="entry name" value="Kunitz_BPTI"/>
    <property type="match status" value="1"/>
</dbReference>
<dbReference type="InterPro" id="IPR036880">
    <property type="entry name" value="Kunitz_BPTI_sf"/>
</dbReference>
<protein>
    <recommendedName>
        <fullName evidence="2">BPTI/Kunitz inhibitor domain-containing protein</fullName>
    </recommendedName>
</protein>
<organism evidence="3 4">
    <name type="scientific">Cylicocyclus nassatus</name>
    <name type="common">Nematode worm</name>
    <dbReference type="NCBI Taxonomy" id="53992"/>
    <lineage>
        <taxon>Eukaryota</taxon>
        <taxon>Metazoa</taxon>
        <taxon>Ecdysozoa</taxon>
        <taxon>Nematoda</taxon>
        <taxon>Chromadorea</taxon>
        <taxon>Rhabditida</taxon>
        <taxon>Rhabditina</taxon>
        <taxon>Rhabditomorpha</taxon>
        <taxon>Strongyloidea</taxon>
        <taxon>Strongylidae</taxon>
        <taxon>Cylicocyclus</taxon>
    </lineage>
</organism>
<dbReference type="PROSITE" id="PS50279">
    <property type="entry name" value="BPTI_KUNITZ_2"/>
    <property type="match status" value="1"/>
</dbReference>
<dbReference type="PANTHER" id="PTHR47248:SF8">
    <property type="entry name" value="BPTI_KUNITZ INHIBITOR DOMAIN-CONTAINING PROTEIN-RELATED"/>
    <property type="match status" value="1"/>
</dbReference>
<name>A0AA36DTI2_CYLNA</name>
<dbReference type="SUPFAM" id="SSF57362">
    <property type="entry name" value="BPTI-like"/>
    <property type="match status" value="1"/>
</dbReference>
<dbReference type="Proteomes" id="UP001176961">
    <property type="component" value="Unassembled WGS sequence"/>
</dbReference>
<keyword evidence="1" id="KW-0732">Signal</keyword>
<dbReference type="InterPro" id="IPR052861">
    <property type="entry name" value="BPTI/Kunitz_domain"/>
</dbReference>
<keyword evidence="4" id="KW-1185">Reference proteome</keyword>
<dbReference type="GO" id="GO:0004867">
    <property type="term" value="F:serine-type endopeptidase inhibitor activity"/>
    <property type="evidence" value="ECO:0007669"/>
    <property type="project" value="InterPro"/>
</dbReference>
<evidence type="ECO:0000256" key="1">
    <source>
        <dbReference type="SAM" id="SignalP"/>
    </source>
</evidence>
<feature type="signal peptide" evidence="1">
    <location>
        <begin position="1"/>
        <end position="21"/>
    </location>
</feature>
<dbReference type="InterPro" id="IPR002223">
    <property type="entry name" value="Kunitz_BPTI"/>
</dbReference>
<feature type="chain" id="PRO_5041302456" description="BPTI/Kunitz inhibitor domain-containing protein" evidence="1">
    <location>
        <begin position="22"/>
        <end position="172"/>
    </location>
</feature>
<dbReference type="Gene3D" id="4.10.410.10">
    <property type="entry name" value="Pancreatic trypsin inhibitor Kunitz domain"/>
    <property type="match status" value="1"/>
</dbReference>
<evidence type="ECO:0000259" key="2">
    <source>
        <dbReference type="PROSITE" id="PS50279"/>
    </source>
</evidence>
<dbReference type="PANTHER" id="PTHR47248">
    <property type="entry name" value="PROTEIN CBG06772"/>
    <property type="match status" value="1"/>
</dbReference>
<evidence type="ECO:0000313" key="3">
    <source>
        <dbReference type="EMBL" id="CAJ0592822.1"/>
    </source>
</evidence>
<gene>
    <name evidence="3" type="ORF">CYNAS_LOCUS4805</name>
</gene>
<evidence type="ECO:0000313" key="4">
    <source>
        <dbReference type="Proteomes" id="UP001176961"/>
    </source>
</evidence>
<dbReference type="SMART" id="SM00131">
    <property type="entry name" value="KU"/>
    <property type="match status" value="1"/>
</dbReference>
<dbReference type="AlphaFoldDB" id="A0AA36DTI2"/>
<feature type="domain" description="BPTI/Kunitz inhibitor" evidence="2">
    <location>
        <begin position="28"/>
        <end position="82"/>
    </location>
</feature>
<proteinExistence type="predicted"/>